<dbReference type="UniPathway" id="UPA00232"/>
<evidence type="ECO:0000256" key="3">
    <source>
        <dbReference type="ARBA" id="ARBA00005349"/>
    </source>
</evidence>
<evidence type="ECO:0000256" key="6">
    <source>
        <dbReference type="ARBA" id="ARBA00023002"/>
    </source>
</evidence>
<reference evidence="10 11" key="1">
    <citation type="submission" date="2018-08" db="EMBL/GenBank/DDBJ databases">
        <title>Recombination of ecologically and evolutionarily significant loci maintains genetic cohesion in the Pseudomonas syringae species complex.</title>
        <authorList>
            <person name="Dillon M."/>
            <person name="Thakur S."/>
            <person name="Almeida R.N.D."/>
            <person name="Weir B.S."/>
            <person name="Guttman D.S."/>
        </authorList>
    </citation>
    <scope>NUCLEOTIDE SEQUENCE [LARGE SCALE GENOMIC DNA]</scope>
    <source>
        <strain evidence="10 11">ICMP 3706</strain>
    </source>
</reference>
<dbReference type="NCBIfam" id="NF004318">
    <property type="entry name" value="PRK05714.1"/>
    <property type="match status" value="1"/>
</dbReference>
<evidence type="ECO:0000256" key="4">
    <source>
        <dbReference type="ARBA" id="ARBA00022630"/>
    </source>
</evidence>
<evidence type="ECO:0000256" key="1">
    <source>
        <dbReference type="ARBA" id="ARBA00001974"/>
    </source>
</evidence>
<comment type="similarity">
    <text evidence="3">Belongs to the UbiH/COQ6 family.</text>
</comment>
<name>A0A3M4B122_9PSED</name>
<dbReference type="InterPro" id="IPR018168">
    <property type="entry name" value="Ubi_Hdrlase_CS"/>
</dbReference>
<dbReference type="InterPro" id="IPR010971">
    <property type="entry name" value="UbiH/COQ6"/>
</dbReference>
<dbReference type="EMBL" id="RBQE01000097">
    <property type="protein sequence ID" value="RMP12821.1"/>
    <property type="molecule type" value="Genomic_DNA"/>
</dbReference>
<dbReference type="GO" id="GO:0071949">
    <property type="term" value="F:FAD binding"/>
    <property type="evidence" value="ECO:0007669"/>
    <property type="project" value="InterPro"/>
</dbReference>
<dbReference type="Pfam" id="PF01494">
    <property type="entry name" value="FAD_binding_3"/>
    <property type="match status" value="1"/>
</dbReference>
<evidence type="ECO:0000259" key="9">
    <source>
        <dbReference type="Pfam" id="PF01494"/>
    </source>
</evidence>
<dbReference type="InterPro" id="IPR002938">
    <property type="entry name" value="FAD-bd"/>
</dbReference>
<gene>
    <name evidence="10" type="ORF">ALQ30_02224</name>
</gene>
<dbReference type="PRINTS" id="PR00420">
    <property type="entry name" value="RNGMNOXGNASE"/>
</dbReference>
<dbReference type="FunFam" id="3.50.50.60:FF:000021">
    <property type="entry name" value="Ubiquinone biosynthesis monooxygenase COQ6"/>
    <property type="match status" value="1"/>
</dbReference>
<dbReference type="PANTHER" id="PTHR43876:SF7">
    <property type="entry name" value="UBIQUINONE BIOSYNTHESIS MONOOXYGENASE COQ6, MITOCHONDRIAL"/>
    <property type="match status" value="1"/>
</dbReference>
<dbReference type="GO" id="GO:0110142">
    <property type="term" value="C:ubiquinone biosynthesis complex"/>
    <property type="evidence" value="ECO:0007669"/>
    <property type="project" value="UniProtKB-ARBA"/>
</dbReference>
<proteinExistence type="inferred from homology"/>
<keyword evidence="5" id="KW-0274">FAD</keyword>
<dbReference type="NCBIfam" id="TIGR01988">
    <property type="entry name" value="Ubi-OHases"/>
    <property type="match status" value="1"/>
</dbReference>
<keyword evidence="6" id="KW-0560">Oxidoreductase</keyword>
<protein>
    <submittedName>
        <fullName evidence="10">2-octaprenyl-3-methyl-6-methoxy-1,4-benzoquinol hydroxylase</fullName>
    </submittedName>
</protein>
<comment type="pathway">
    <text evidence="2">Cofactor biosynthesis; ubiquinone biosynthesis.</text>
</comment>
<comment type="cofactor">
    <cofactor evidence="1">
        <name>FAD</name>
        <dbReference type="ChEBI" id="CHEBI:57692"/>
    </cofactor>
</comment>
<dbReference type="SUPFAM" id="SSF51905">
    <property type="entry name" value="FAD/NAD(P)-binding domain"/>
    <property type="match status" value="1"/>
</dbReference>
<dbReference type="InterPro" id="IPR051205">
    <property type="entry name" value="UbiH/COQ6_monooxygenase"/>
</dbReference>
<evidence type="ECO:0000313" key="10">
    <source>
        <dbReference type="EMBL" id="RMP12821.1"/>
    </source>
</evidence>
<sequence>MTMETRADVLIVGAGMVGSALALALEGSGLDVLVVDGGPLSVKPFDQHSAFEPRVSALSTASQRILQRLGVWEGIAARRISPYAHMQVWDGSGTGHIHFSASSVHADVLGHIVENRVVQDALLDRLHDSDIGLLANARLEQMRHSGDDWLLTLADGRQLRAPLVVAADGANSAVRRLTETPTREWDYLHHAIVTSVRTADSHRKTAWQRFTDDGPLAFLPLEREGEHWCSIVWSVTPAEAERLMVLEDDLFCRELEQAFEGSLGQVVSADERVCVPLRQRHAKRYVARGLALIGDAAHTIHPLAGQGVNLGFLDAAVLAQVLTHAAGRGERWSDLRVLGRYERRRMPHNLALMAAMEGFERLFQANQLPLRWLRNTGLKMVNRMPEAKALFVREALGLSGDLPELARIEPATTL</sequence>
<evidence type="ECO:0000256" key="5">
    <source>
        <dbReference type="ARBA" id="ARBA00022827"/>
    </source>
</evidence>
<accession>A0A3M4B122</accession>
<dbReference type="Gene3D" id="3.50.50.60">
    <property type="entry name" value="FAD/NAD(P)-binding domain"/>
    <property type="match status" value="2"/>
</dbReference>
<evidence type="ECO:0000256" key="8">
    <source>
        <dbReference type="ARBA" id="ARBA00065734"/>
    </source>
</evidence>
<keyword evidence="7" id="KW-0503">Monooxygenase</keyword>
<dbReference type="PROSITE" id="PS01304">
    <property type="entry name" value="UBIH"/>
    <property type="match status" value="1"/>
</dbReference>
<dbReference type="GO" id="GO:0006744">
    <property type="term" value="P:ubiquinone biosynthetic process"/>
    <property type="evidence" value="ECO:0007669"/>
    <property type="project" value="UniProtKB-UniPathway"/>
</dbReference>
<organism evidence="10 11">
    <name type="scientific">Pseudomonas syringae pv. persicae</name>
    <dbReference type="NCBI Taxonomy" id="237306"/>
    <lineage>
        <taxon>Bacteria</taxon>
        <taxon>Pseudomonadati</taxon>
        <taxon>Pseudomonadota</taxon>
        <taxon>Gammaproteobacteria</taxon>
        <taxon>Pseudomonadales</taxon>
        <taxon>Pseudomonadaceae</taxon>
        <taxon>Pseudomonas</taxon>
    </lineage>
</organism>
<dbReference type="GO" id="GO:0019168">
    <property type="term" value="F:2-polyprenylphenol 6-hydroxylase activity"/>
    <property type="evidence" value="ECO:0007669"/>
    <property type="project" value="TreeGrafter"/>
</dbReference>
<dbReference type="PANTHER" id="PTHR43876">
    <property type="entry name" value="UBIQUINONE BIOSYNTHESIS MONOOXYGENASE COQ6, MITOCHONDRIAL"/>
    <property type="match status" value="1"/>
</dbReference>
<comment type="caution">
    <text evidence="10">The sequence shown here is derived from an EMBL/GenBank/DDBJ whole genome shotgun (WGS) entry which is preliminary data.</text>
</comment>
<dbReference type="AlphaFoldDB" id="A0A3M4B122"/>
<feature type="domain" description="FAD-binding" evidence="9">
    <location>
        <begin position="7"/>
        <end position="352"/>
    </location>
</feature>
<evidence type="ECO:0000256" key="7">
    <source>
        <dbReference type="ARBA" id="ARBA00023033"/>
    </source>
</evidence>
<keyword evidence="4" id="KW-0285">Flavoprotein</keyword>
<dbReference type="Proteomes" id="UP000281604">
    <property type="component" value="Unassembled WGS sequence"/>
</dbReference>
<evidence type="ECO:0000313" key="11">
    <source>
        <dbReference type="Proteomes" id="UP000281604"/>
    </source>
</evidence>
<dbReference type="InterPro" id="IPR036188">
    <property type="entry name" value="FAD/NAD-bd_sf"/>
</dbReference>
<evidence type="ECO:0000256" key="2">
    <source>
        <dbReference type="ARBA" id="ARBA00004749"/>
    </source>
</evidence>
<comment type="subunit">
    <text evidence="8">Component of the Ubi complex metabolon, which regroups five ubiquinone biosynthesis proteins (UbiE, UbiF, UbiG, UbiH and UbiI) and two accessory factors (UbiK and the lipid-binding protein UbiJ).</text>
</comment>